<gene>
    <name evidence="4" type="ORF">J2Z60_000583</name>
</gene>
<protein>
    <recommendedName>
        <fullName evidence="6">S-layer protein</fullName>
    </recommendedName>
</protein>
<feature type="domain" description="S-layer protein C-terminal" evidence="2">
    <location>
        <begin position="529"/>
        <end position="595"/>
    </location>
</feature>
<sequence>MKKNIKFVGAAAAALLAVAPVVASTTVASAATTVPVEVSGNGSTTTATATTKAVLSVSVSNVNAIKDGAAASSLKVNLNSNVGTPKVTGGKALVYPKSEVQINDGVATVSANAHAVSTLKKGTEYAVVVKDVTLSGFTADQKGVTVNGKDVKVDTYGNITTPTTVGAYFTTPDTSLTGEPYVYTKIQQGGIKADTVVSNGTVSVAADGNNKVSVSSVVDAITKNFAAQAAGTATASFTNVEGDVNSALNAASIPVSNGSFTAPASGLFTVNVSVLANNGKTMTFPVLVITNGTNLTDSQKALYPVITYNGKDLSQPSATVDASGASFANVALNGSVDTAAIKNAFGAKVVTNDGKQQSLSVSVDTSKVNTAVAGKYPVTVSATNANNNTSKAAFTVTVGVAGATYKTTAQAGDVYSLNGNTATKTSETVNSGASLATFGTVTIDGTSYTIINSKNSGKAVLTSLFTSQKTTEKTIMHIAQYYDKDGKKTTLNGKNTVGAYNKVTVYENTVTINGKKYYQVAGSTVYIKATNVDPTSRTLGHNAYIYNNKGKRVQKTTTLKKGSNVNTYGGAFSIKQNGVKKAMYRINKNQYVKVANFK</sequence>
<dbReference type="InterPro" id="IPR004903">
    <property type="entry name" value="S-layer_prot"/>
</dbReference>
<dbReference type="PRINTS" id="PR01729">
    <property type="entry name" value="SURFACELAYER"/>
</dbReference>
<feature type="domain" description="S-layer protein" evidence="3">
    <location>
        <begin position="195"/>
        <end position="288"/>
    </location>
</feature>
<dbReference type="InterPro" id="IPR013783">
    <property type="entry name" value="Ig-like_fold"/>
</dbReference>
<evidence type="ECO:0000313" key="4">
    <source>
        <dbReference type="EMBL" id="MBP2057419.1"/>
    </source>
</evidence>
<dbReference type="InterPro" id="IPR024968">
    <property type="entry name" value="SlpA_C_lactobacillus"/>
</dbReference>
<evidence type="ECO:0000256" key="1">
    <source>
        <dbReference type="SAM" id="SignalP"/>
    </source>
</evidence>
<evidence type="ECO:0008006" key="6">
    <source>
        <dbReference type="Google" id="ProtNLM"/>
    </source>
</evidence>
<dbReference type="Pfam" id="PF03217">
    <property type="entry name" value="SlpA"/>
    <property type="match status" value="1"/>
</dbReference>
<proteinExistence type="predicted"/>
<dbReference type="RefSeq" id="WP_209686162.1">
    <property type="nucleotide sequence ID" value="NZ_JAGGLU010000002.1"/>
</dbReference>
<evidence type="ECO:0000259" key="3">
    <source>
        <dbReference type="Pfam" id="PF22797"/>
    </source>
</evidence>
<keyword evidence="5" id="KW-1185">Reference proteome</keyword>
<evidence type="ECO:0000313" key="5">
    <source>
        <dbReference type="Proteomes" id="UP001519292"/>
    </source>
</evidence>
<organism evidence="4 5">
    <name type="scientific">Lactobacillus colini</name>
    <dbReference type="NCBI Taxonomy" id="1819254"/>
    <lineage>
        <taxon>Bacteria</taxon>
        <taxon>Bacillati</taxon>
        <taxon>Bacillota</taxon>
        <taxon>Bacilli</taxon>
        <taxon>Lactobacillales</taxon>
        <taxon>Lactobacillaceae</taxon>
        <taxon>Lactobacillus</taxon>
    </lineage>
</organism>
<feature type="signal peptide" evidence="1">
    <location>
        <begin position="1"/>
        <end position="30"/>
    </location>
</feature>
<dbReference type="Pfam" id="PF22797">
    <property type="entry name" value="SlpA_D2"/>
    <property type="match status" value="1"/>
</dbReference>
<keyword evidence="1" id="KW-0732">Signal</keyword>
<feature type="chain" id="PRO_5045757007" description="S-layer protein" evidence="1">
    <location>
        <begin position="31"/>
        <end position="598"/>
    </location>
</feature>
<reference evidence="4 5" key="1">
    <citation type="submission" date="2021-03" db="EMBL/GenBank/DDBJ databases">
        <title>Genomic Encyclopedia of Type Strains, Phase IV (KMG-IV): sequencing the most valuable type-strain genomes for metagenomic binning, comparative biology and taxonomic classification.</title>
        <authorList>
            <person name="Goeker M."/>
        </authorList>
    </citation>
    <scope>NUCLEOTIDE SEQUENCE [LARGE SCALE GENOMIC DNA]</scope>
    <source>
        <strain evidence="4 5">DSM 101872</strain>
    </source>
</reference>
<dbReference type="EMBL" id="JAGGLU010000002">
    <property type="protein sequence ID" value="MBP2057419.1"/>
    <property type="molecule type" value="Genomic_DNA"/>
</dbReference>
<name>A0ABS4MCM3_9LACO</name>
<evidence type="ECO:0000259" key="2">
    <source>
        <dbReference type="Pfam" id="PF03217"/>
    </source>
</evidence>
<dbReference type="InterPro" id="IPR055005">
    <property type="entry name" value="SlpA_D2"/>
</dbReference>
<dbReference type="Gene3D" id="2.60.40.10">
    <property type="entry name" value="Immunoglobulins"/>
    <property type="match status" value="1"/>
</dbReference>
<comment type="caution">
    <text evidence="4">The sequence shown here is derived from an EMBL/GenBank/DDBJ whole genome shotgun (WGS) entry which is preliminary data.</text>
</comment>
<dbReference type="Proteomes" id="UP001519292">
    <property type="component" value="Unassembled WGS sequence"/>
</dbReference>
<accession>A0ABS4MCM3</accession>